<evidence type="ECO:0000259" key="1">
    <source>
        <dbReference type="Pfam" id="PF05699"/>
    </source>
</evidence>
<dbReference type="PANTHER" id="PTHR46289:SF14">
    <property type="entry name" value="DUF4371 DOMAIN-CONTAINING PROTEIN"/>
    <property type="match status" value="1"/>
</dbReference>
<evidence type="ECO:0000313" key="2">
    <source>
        <dbReference type="EMBL" id="KAK2863758.1"/>
    </source>
</evidence>
<dbReference type="InterPro" id="IPR008906">
    <property type="entry name" value="HATC_C_dom"/>
</dbReference>
<dbReference type="GO" id="GO:0046983">
    <property type="term" value="F:protein dimerization activity"/>
    <property type="evidence" value="ECO:0007669"/>
    <property type="project" value="InterPro"/>
</dbReference>
<dbReference type="AlphaFoldDB" id="A0AA88T5G7"/>
<gene>
    <name evidence="2" type="ORF">Q7C36_002912</name>
</gene>
<evidence type="ECO:0000313" key="3">
    <source>
        <dbReference type="Proteomes" id="UP001187315"/>
    </source>
</evidence>
<keyword evidence="3" id="KW-1185">Reference proteome</keyword>
<name>A0AA88T5G7_TACVA</name>
<proteinExistence type="predicted"/>
<dbReference type="Proteomes" id="UP001187315">
    <property type="component" value="Unassembled WGS sequence"/>
</dbReference>
<dbReference type="EMBL" id="JAVHJS010000003">
    <property type="protein sequence ID" value="KAK2863758.1"/>
    <property type="molecule type" value="Genomic_DNA"/>
</dbReference>
<comment type="caution">
    <text evidence="2">The sequence shown here is derived from an EMBL/GenBank/DDBJ whole genome shotgun (WGS) entry which is preliminary data.</text>
</comment>
<feature type="domain" description="HAT C-terminal dimerisation" evidence="1">
    <location>
        <begin position="142"/>
        <end position="214"/>
    </location>
</feature>
<organism evidence="2 3">
    <name type="scientific">Tachysurus vachellii</name>
    <name type="common">Darkbarbel catfish</name>
    <name type="synonym">Pelteobagrus vachellii</name>
    <dbReference type="NCBI Taxonomy" id="175792"/>
    <lineage>
        <taxon>Eukaryota</taxon>
        <taxon>Metazoa</taxon>
        <taxon>Chordata</taxon>
        <taxon>Craniata</taxon>
        <taxon>Vertebrata</taxon>
        <taxon>Euteleostomi</taxon>
        <taxon>Actinopterygii</taxon>
        <taxon>Neopterygii</taxon>
        <taxon>Teleostei</taxon>
        <taxon>Ostariophysi</taxon>
        <taxon>Siluriformes</taxon>
        <taxon>Bagridae</taxon>
        <taxon>Tachysurus</taxon>
    </lineage>
</organism>
<dbReference type="PANTHER" id="PTHR46289">
    <property type="entry name" value="52 KDA REPRESSOR OF THE INHIBITOR OF THE PROTEIN KINASE-LIKE PROTEIN-RELATED"/>
    <property type="match status" value="1"/>
</dbReference>
<sequence>MQCLTIFPTKHIIIWLTTFHNVLEHTISCYAPNTAFHQIQEWDSLLTEVSLVAEAMEISAQFQKENKQKRKRKCMPDEDRAENTFEESICETFAPILKLTDMSQDQMKITCRSLTTKYNKDLTAELENEMKTIYSATFSNSLPPLELLNAIYKMQLRSIFGEVCIALRIFCTLPVTVAGGERAFSKLKLVKNYLRSTMSQERLNSLALLSIESKLAKKMISSVISPTRRPTNGH</sequence>
<accession>A0AA88T5G7</accession>
<protein>
    <recommendedName>
        <fullName evidence="1">HAT C-terminal dimerisation domain-containing protein</fullName>
    </recommendedName>
</protein>
<reference evidence="2" key="1">
    <citation type="submission" date="2023-08" db="EMBL/GenBank/DDBJ databases">
        <title>Pelteobagrus vachellii genome.</title>
        <authorList>
            <person name="Liu H."/>
        </authorList>
    </citation>
    <scope>NUCLEOTIDE SEQUENCE</scope>
    <source>
        <strain evidence="2">PRFRI_2022a</strain>
        <tissue evidence="2">Muscle</tissue>
    </source>
</reference>
<dbReference type="InterPro" id="IPR052958">
    <property type="entry name" value="IFN-induced_PKR_regulator"/>
</dbReference>
<dbReference type="Pfam" id="PF05699">
    <property type="entry name" value="Dimer_Tnp_hAT"/>
    <property type="match status" value="1"/>
</dbReference>